<dbReference type="HOGENOM" id="CLU_2790801_0_0_6"/>
<name>A0A024EI62_9PSED</name>
<protein>
    <submittedName>
        <fullName evidence="1">Uncharacterized protein</fullName>
    </submittedName>
</protein>
<reference evidence="1 2" key="1">
    <citation type="journal article" date="2012" name="J. Bacteriol.">
        <title>Genome sequence of cold-adapted Pseudomonas mandelii strain JR-1.</title>
        <authorList>
            <person name="Jang S.H."/>
            <person name="Kim J."/>
            <person name="Kim J."/>
            <person name="Hong S."/>
            <person name="Lee C."/>
        </authorList>
    </citation>
    <scope>NUCLEOTIDE SEQUENCE [LARGE SCALE GENOMIC DNA]</scope>
    <source>
        <strain evidence="1 2">JR-1</strain>
    </source>
</reference>
<evidence type="ECO:0000313" key="1">
    <source>
        <dbReference type="EMBL" id="AHZ72043.1"/>
    </source>
</evidence>
<dbReference type="Proteomes" id="UP000026913">
    <property type="component" value="Chromosome"/>
</dbReference>
<dbReference type="EMBL" id="CP005960">
    <property type="protein sequence ID" value="AHZ72043.1"/>
    <property type="molecule type" value="Genomic_DNA"/>
</dbReference>
<dbReference type="KEGG" id="pman:OU5_4964"/>
<accession>A0A024EI62</accession>
<evidence type="ECO:0000313" key="2">
    <source>
        <dbReference type="Proteomes" id="UP000026913"/>
    </source>
</evidence>
<gene>
    <name evidence="1" type="ORF">OU5_4964</name>
</gene>
<sequence>MTGGETRGKHSVKGVRTSLSETWLMAEAAQGNLSRIGGPERFLNPFRPPAMQSFAVIFSSQKRHPQLR</sequence>
<dbReference type="AlphaFoldDB" id="A0A024EI62"/>
<organism evidence="1 2">
    <name type="scientific">Pseudomonas mandelii JR-1</name>
    <dbReference type="NCBI Taxonomy" id="1147786"/>
    <lineage>
        <taxon>Bacteria</taxon>
        <taxon>Pseudomonadati</taxon>
        <taxon>Pseudomonadota</taxon>
        <taxon>Gammaproteobacteria</taxon>
        <taxon>Pseudomonadales</taxon>
        <taxon>Pseudomonadaceae</taxon>
        <taxon>Pseudomonas</taxon>
    </lineage>
</organism>
<proteinExistence type="predicted"/>